<proteinExistence type="inferred from homology"/>
<dbReference type="Proteomes" id="UP000317494">
    <property type="component" value="Unassembled WGS sequence"/>
</dbReference>
<dbReference type="GO" id="GO:1990904">
    <property type="term" value="C:ribonucleoprotein complex"/>
    <property type="evidence" value="ECO:0007669"/>
    <property type="project" value="UniProtKB-KW"/>
</dbReference>
<dbReference type="SUPFAM" id="SSF50249">
    <property type="entry name" value="Nucleic acid-binding proteins"/>
    <property type="match status" value="1"/>
</dbReference>
<sequence length="116" mass="12746">MTNHAPRLVGHVIRSNMDKTVKVRFAKTRMHPIVLKPVTTHKNVLAHDELNQCVVGDVVGLEASPSGPISVMKRFLVKEIIQPAIRTTDPETGKIVSQRIAMRWNSQSGVSSNAAV</sequence>
<evidence type="ECO:0000256" key="3">
    <source>
        <dbReference type="ARBA" id="ARBA00023274"/>
    </source>
</evidence>
<evidence type="ECO:0000256" key="1">
    <source>
        <dbReference type="ARBA" id="ARBA00010254"/>
    </source>
</evidence>
<gene>
    <name evidence="4" type="ORF">SeMB42_g05766</name>
</gene>
<dbReference type="STRING" id="286115.A0A507CPG4"/>
<comment type="similarity">
    <text evidence="1">Belongs to the universal ribosomal protein uS17 family.</text>
</comment>
<keyword evidence="5" id="KW-1185">Reference proteome</keyword>
<dbReference type="GO" id="GO:0005739">
    <property type="term" value="C:mitochondrion"/>
    <property type="evidence" value="ECO:0007669"/>
    <property type="project" value="TreeGrafter"/>
</dbReference>
<dbReference type="PANTHER" id="PTHR10744:SF1">
    <property type="entry name" value="SMALL RIBOSOMAL SUBUNIT PROTEIN US17M"/>
    <property type="match status" value="1"/>
</dbReference>
<evidence type="ECO:0000256" key="2">
    <source>
        <dbReference type="ARBA" id="ARBA00022980"/>
    </source>
</evidence>
<protein>
    <recommendedName>
        <fullName evidence="6">30S ribosomal protein S17</fullName>
    </recommendedName>
</protein>
<evidence type="ECO:0000313" key="5">
    <source>
        <dbReference type="Proteomes" id="UP000317494"/>
    </source>
</evidence>
<dbReference type="GO" id="GO:0003735">
    <property type="term" value="F:structural constituent of ribosome"/>
    <property type="evidence" value="ECO:0007669"/>
    <property type="project" value="InterPro"/>
</dbReference>
<dbReference type="InterPro" id="IPR000266">
    <property type="entry name" value="Ribosomal_uS17"/>
</dbReference>
<accession>A0A507CPG4</accession>
<dbReference type="Gene3D" id="2.40.50.140">
    <property type="entry name" value="Nucleic acid-binding proteins"/>
    <property type="match status" value="1"/>
</dbReference>
<organism evidence="4 5">
    <name type="scientific">Synchytrium endobioticum</name>
    <dbReference type="NCBI Taxonomy" id="286115"/>
    <lineage>
        <taxon>Eukaryota</taxon>
        <taxon>Fungi</taxon>
        <taxon>Fungi incertae sedis</taxon>
        <taxon>Chytridiomycota</taxon>
        <taxon>Chytridiomycota incertae sedis</taxon>
        <taxon>Chytridiomycetes</taxon>
        <taxon>Synchytriales</taxon>
        <taxon>Synchytriaceae</taxon>
        <taxon>Synchytrium</taxon>
    </lineage>
</organism>
<name>A0A507CPG4_9FUNG</name>
<dbReference type="Pfam" id="PF00366">
    <property type="entry name" value="Ribosomal_S17"/>
    <property type="match status" value="1"/>
</dbReference>
<keyword evidence="3" id="KW-0687">Ribonucleoprotein</keyword>
<evidence type="ECO:0000313" key="4">
    <source>
        <dbReference type="EMBL" id="TPX41025.1"/>
    </source>
</evidence>
<dbReference type="VEuPathDB" id="FungiDB:SeMB42_g05766"/>
<evidence type="ECO:0008006" key="6">
    <source>
        <dbReference type="Google" id="ProtNLM"/>
    </source>
</evidence>
<comment type="caution">
    <text evidence="4">The sequence shown here is derived from an EMBL/GenBank/DDBJ whole genome shotgun (WGS) entry which is preliminary data.</text>
</comment>
<dbReference type="CDD" id="cd00364">
    <property type="entry name" value="Ribosomal_uS17"/>
    <property type="match status" value="1"/>
</dbReference>
<dbReference type="AlphaFoldDB" id="A0A507CPG4"/>
<dbReference type="GO" id="GO:0005840">
    <property type="term" value="C:ribosome"/>
    <property type="evidence" value="ECO:0007669"/>
    <property type="project" value="UniProtKB-KW"/>
</dbReference>
<keyword evidence="2" id="KW-0689">Ribosomal protein</keyword>
<dbReference type="InterPro" id="IPR012340">
    <property type="entry name" value="NA-bd_OB-fold"/>
</dbReference>
<dbReference type="EMBL" id="QEAN01000289">
    <property type="protein sequence ID" value="TPX41025.1"/>
    <property type="molecule type" value="Genomic_DNA"/>
</dbReference>
<dbReference type="GO" id="GO:0006412">
    <property type="term" value="P:translation"/>
    <property type="evidence" value="ECO:0007669"/>
    <property type="project" value="InterPro"/>
</dbReference>
<dbReference type="PANTHER" id="PTHR10744">
    <property type="entry name" value="40S RIBOSOMAL PROTEIN S11 FAMILY MEMBER"/>
    <property type="match status" value="1"/>
</dbReference>
<reference evidence="4 5" key="1">
    <citation type="journal article" date="2019" name="Sci. Rep.">
        <title>Comparative genomics of chytrid fungi reveal insights into the obligate biotrophic and pathogenic lifestyle of Synchytrium endobioticum.</title>
        <authorList>
            <person name="van de Vossenberg B.T.L.H."/>
            <person name="Warris S."/>
            <person name="Nguyen H.D.T."/>
            <person name="van Gent-Pelzer M.P.E."/>
            <person name="Joly D.L."/>
            <person name="van de Geest H.C."/>
            <person name="Bonants P.J.M."/>
            <person name="Smith D.S."/>
            <person name="Levesque C.A."/>
            <person name="van der Lee T.A.J."/>
        </authorList>
    </citation>
    <scope>NUCLEOTIDE SEQUENCE [LARGE SCALE GENOMIC DNA]</scope>
    <source>
        <strain evidence="4 5">MB42</strain>
    </source>
</reference>